<protein>
    <submittedName>
        <fullName evidence="2">Transmembrane protein</fullName>
    </submittedName>
</protein>
<accession>A0AC35TKB5</accession>
<dbReference type="Proteomes" id="UP000095286">
    <property type="component" value="Unplaced"/>
</dbReference>
<evidence type="ECO:0000313" key="1">
    <source>
        <dbReference type="Proteomes" id="UP000095286"/>
    </source>
</evidence>
<reference evidence="2" key="1">
    <citation type="submission" date="2025-08" db="UniProtKB">
        <authorList>
            <consortium name="WormBaseParasite"/>
        </authorList>
    </citation>
    <scope>IDENTIFICATION</scope>
    <source>
        <strain evidence="2">KR3021</strain>
    </source>
</reference>
<organism evidence="1 2">
    <name type="scientific">Rhabditophanes sp. KR3021</name>
    <dbReference type="NCBI Taxonomy" id="114890"/>
    <lineage>
        <taxon>Eukaryota</taxon>
        <taxon>Metazoa</taxon>
        <taxon>Ecdysozoa</taxon>
        <taxon>Nematoda</taxon>
        <taxon>Chromadorea</taxon>
        <taxon>Rhabditida</taxon>
        <taxon>Tylenchina</taxon>
        <taxon>Panagrolaimomorpha</taxon>
        <taxon>Strongyloidoidea</taxon>
        <taxon>Alloionematidae</taxon>
        <taxon>Rhabditophanes</taxon>
    </lineage>
</organism>
<dbReference type="WBParaSite" id="RSKR_0000158600.1">
    <property type="protein sequence ID" value="RSKR_0000158600.1"/>
    <property type="gene ID" value="RSKR_0000158600"/>
</dbReference>
<sequence length="144" mass="16323">MDSCVGNQDEQNWENNALRTNGFLCDVALIIVIILSLVPVSFKKTKSNYSRVTKRRNASAERKYIKIVSTKIGQTMKTINLDDNESRKPAEKSRNSIGKTRDSKKKDDCSKIKPQDENSVKLDYIETPVSTRRNRSHSVGVNAF</sequence>
<name>A0AC35TKB5_9BILA</name>
<proteinExistence type="predicted"/>
<evidence type="ECO:0000313" key="2">
    <source>
        <dbReference type="WBParaSite" id="RSKR_0000158600.1"/>
    </source>
</evidence>